<dbReference type="SUPFAM" id="SSF47384">
    <property type="entry name" value="Homodimeric domain of signal transducing histidine kinase"/>
    <property type="match status" value="1"/>
</dbReference>
<dbReference type="GO" id="GO:0000155">
    <property type="term" value="F:phosphorelay sensor kinase activity"/>
    <property type="evidence" value="ECO:0007669"/>
    <property type="project" value="InterPro"/>
</dbReference>
<dbReference type="SMART" id="SM00448">
    <property type="entry name" value="REC"/>
    <property type="match status" value="1"/>
</dbReference>
<comment type="catalytic activity">
    <reaction evidence="1">
        <text>ATP + protein L-histidine = ADP + protein N-phospho-L-histidine.</text>
        <dbReference type="EC" id="2.7.13.3"/>
    </reaction>
</comment>
<dbReference type="InterPro" id="IPR003594">
    <property type="entry name" value="HATPase_dom"/>
</dbReference>
<dbReference type="Pfam" id="PF02518">
    <property type="entry name" value="HATPase_c"/>
    <property type="match status" value="1"/>
</dbReference>
<dbReference type="OrthoDB" id="9768069at2"/>
<dbReference type="InterPro" id="IPR004358">
    <property type="entry name" value="Sig_transdc_His_kin-like_C"/>
</dbReference>
<dbReference type="PATRIC" id="fig|28092.6.peg.4793"/>
<evidence type="ECO:0000313" key="8">
    <source>
        <dbReference type="Proteomes" id="UP000033618"/>
    </source>
</evidence>
<dbReference type="Gene3D" id="3.30.565.10">
    <property type="entry name" value="Histidine kinase-like ATPase, C-terminal domain"/>
    <property type="match status" value="2"/>
</dbReference>
<dbReference type="Gene3D" id="3.40.50.2300">
    <property type="match status" value="1"/>
</dbReference>
<dbReference type="EMBL" id="LAQU01000028">
    <property type="protein sequence ID" value="KKB61940.1"/>
    <property type="molecule type" value="Genomic_DNA"/>
</dbReference>
<dbReference type="InterPro" id="IPR003661">
    <property type="entry name" value="HisK_dim/P_dom"/>
</dbReference>
<evidence type="ECO:0000259" key="5">
    <source>
        <dbReference type="PROSITE" id="PS50109"/>
    </source>
</evidence>
<evidence type="ECO:0000256" key="3">
    <source>
        <dbReference type="ARBA" id="ARBA00022553"/>
    </source>
</evidence>
<dbReference type="EC" id="2.7.13.3" evidence="2"/>
<dbReference type="STRING" id="28092.WM40_20370"/>
<dbReference type="RefSeq" id="WP_046153805.1">
    <property type="nucleotide sequence ID" value="NZ_CADFGU010000009.1"/>
</dbReference>
<sequence>MRHRIVSVQITSILSLVSIRDRSRQIAELFGLEEIQRTRFTTAISEIARNAIQYAQGGTLTFFVGEASSAKGVQCVSAEIIDTGPGIDNVALLVNARHPSLISGGVGIPGTRRLVDDFWIESVRGDGTQVGIEMYLPREVPLYSVTQINEIVGQMARKKPQTPIEAIEQQNHEMLLTLDELRRSKAELEVADDRKNEFLAMLAHELRNPLAAISLSLELGAKTGNTKDAFAVIGRQTAHLSRLVADLLDVSRVTRGKVDLRTEIADLNAIVAGAIEMTYPEFERRGHSIAFTPPASPVIVRVDVARMKQVFGNILHNAARYTPQSDKVSINITVNDSAASVTVEDNGMGISPLMLPRVFDLFAQEFNNVNRQEAGLGIGLTLVQRLVSDHGGHVSAYSAGTGTGSRFTVELPIVNESLPKALAPTSLPPLPTGLTVMLVDDNQDAVSALAALLELEGCTCLTAYDGASALALNAKHPAQVYIIDIGLPDMTGFDLSTALRQAATQSPQRYPPRATHIALSGYSSKEFHVKASEVGFDHYFSKPLPIDGMLSILTSL</sequence>
<evidence type="ECO:0000256" key="4">
    <source>
        <dbReference type="PROSITE-ProRule" id="PRU00169"/>
    </source>
</evidence>
<feature type="domain" description="Histidine kinase" evidence="5">
    <location>
        <begin position="201"/>
        <end position="415"/>
    </location>
</feature>
<dbReference type="CDD" id="cd00082">
    <property type="entry name" value="HisKA"/>
    <property type="match status" value="1"/>
</dbReference>
<dbReference type="InterPro" id="IPR005467">
    <property type="entry name" value="His_kinase_dom"/>
</dbReference>
<dbReference type="Proteomes" id="UP000033618">
    <property type="component" value="Unassembled WGS sequence"/>
</dbReference>
<dbReference type="PROSITE" id="PS50110">
    <property type="entry name" value="RESPONSE_REGULATORY"/>
    <property type="match status" value="1"/>
</dbReference>
<proteinExistence type="predicted"/>
<dbReference type="InterPro" id="IPR036097">
    <property type="entry name" value="HisK_dim/P_sf"/>
</dbReference>
<dbReference type="Pfam" id="PF13581">
    <property type="entry name" value="HATPase_c_2"/>
    <property type="match status" value="1"/>
</dbReference>
<comment type="caution">
    <text evidence="7">The sequence shown here is derived from an EMBL/GenBank/DDBJ whole genome shotgun (WGS) entry which is preliminary data.</text>
</comment>
<dbReference type="PRINTS" id="PR00344">
    <property type="entry name" value="BCTRLSENSOR"/>
</dbReference>
<evidence type="ECO:0000256" key="1">
    <source>
        <dbReference type="ARBA" id="ARBA00000085"/>
    </source>
</evidence>
<dbReference type="PROSITE" id="PS50109">
    <property type="entry name" value="HIS_KIN"/>
    <property type="match status" value="1"/>
</dbReference>
<organism evidence="7 8">
    <name type="scientific">Robbsia andropogonis</name>
    <dbReference type="NCBI Taxonomy" id="28092"/>
    <lineage>
        <taxon>Bacteria</taxon>
        <taxon>Pseudomonadati</taxon>
        <taxon>Pseudomonadota</taxon>
        <taxon>Betaproteobacteria</taxon>
        <taxon>Burkholderiales</taxon>
        <taxon>Burkholderiaceae</taxon>
        <taxon>Robbsia</taxon>
    </lineage>
</organism>
<dbReference type="InterPro" id="IPR011006">
    <property type="entry name" value="CheY-like_superfamily"/>
</dbReference>
<dbReference type="Pfam" id="PF00072">
    <property type="entry name" value="Response_reg"/>
    <property type="match status" value="1"/>
</dbReference>
<dbReference type="SUPFAM" id="SSF55874">
    <property type="entry name" value="ATPase domain of HSP90 chaperone/DNA topoisomerase II/histidine kinase"/>
    <property type="match status" value="2"/>
</dbReference>
<gene>
    <name evidence="7" type="ORF">WM40_20370</name>
</gene>
<feature type="modified residue" description="4-aspartylphosphate" evidence="4">
    <location>
        <position position="484"/>
    </location>
</feature>
<protein>
    <recommendedName>
        <fullName evidence="2">histidine kinase</fullName>
        <ecNumber evidence="2">2.7.13.3</ecNumber>
    </recommendedName>
</protein>
<evidence type="ECO:0000256" key="2">
    <source>
        <dbReference type="ARBA" id="ARBA00012438"/>
    </source>
</evidence>
<dbReference type="AlphaFoldDB" id="A0A0F5JW61"/>
<dbReference type="SUPFAM" id="SSF52172">
    <property type="entry name" value="CheY-like"/>
    <property type="match status" value="1"/>
</dbReference>
<dbReference type="PANTHER" id="PTHR43547:SF2">
    <property type="entry name" value="HYBRID SIGNAL TRANSDUCTION HISTIDINE KINASE C"/>
    <property type="match status" value="1"/>
</dbReference>
<dbReference type="SMART" id="SM00388">
    <property type="entry name" value="HisKA"/>
    <property type="match status" value="1"/>
</dbReference>
<keyword evidence="8" id="KW-1185">Reference proteome</keyword>
<name>A0A0F5JW61_9BURK</name>
<reference evidence="7 8" key="1">
    <citation type="submission" date="2015-03" db="EMBL/GenBank/DDBJ databases">
        <title>Draft Genome Sequence of Burkholderia andropogonis type strain ICMP2807, isolated from Sorghum bicolor.</title>
        <authorList>
            <person name="Lopes-Santos L."/>
            <person name="Castro D.B."/>
            <person name="Ottoboni L.M."/>
            <person name="Park D."/>
            <person name="Weirc B.S."/>
            <person name="Destefano S.A."/>
        </authorList>
    </citation>
    <scope>NUCLEOTIDE SEQUENCE [LARGE SCALE GENOMIC DNA]</scope>
    <source>
        <strain evidence="7 8">ICMP2807</strain>
    </source>
</reference>
<dbReference type="SMART" id="SM00387">
    <property type="entry name" value="HATPase_c"/>
    <property type="match status" value="2"/>
</dbReference>
<dbReference type="InterPro" id="IPR036890">
    <property type="entry name" value="HATPase_C_sf"/>
</dbReference>
<dbReference type="InterPro" id="IPR001789">
    <property type="entry name" value="Sig_transdc_resp-reg_receiver"/>
</dbReference>
<evidence type="ECO:0000313" key="7">
    <source>
        <dbReference type="EMBL" id="KKB61940.1"/>
    </source>
</evidence>
<feature type="domain" description="Response regulatory" evidence="6">
    <location>
        <begin position="435"/>
        <end position="556"/>
    </location>
</feature>
<dbReference type="PANTHER" id="PTHR43547">
    <property type="entry name" value="TWO-COMPONENT HISTIDINE KINASE"/>
    <property type="match status" value="1"/>
</dbReference>
<dbReference type="CDD" id="cd00075">
    <property type="entry name" value="HATPase"/>
    <property type="match status" value="1"/>
</dbReference>
<evidence type="ECO:0000259" key="6">
    <source>
        <dbReference type="PROSITE" id="PS50110"/>
    </source>
</evidence>
<dbReference type="Gene3D" id="1.10.287.130">
    <property type="match status" value="1"/>
</dbReference>
<keyword evidence="3 4" id="KW-0597">Phosphoprotein</keyword>
<accession>A0A0F5JW61</accession>
<dbReference type="Pfam" id="PF00512">
    <property type="entry name" value="HisKA"/>
    <property type="match status" value="1"/>
</dbReference>